<dbReference type="NCBIfam" id="NF045515">
    <property type="entry name" value="Glp_gephyrin"/>
    <property type="match status" value="1"/>
</dbReference>
<comment type="catalytic activity">
    <reaction evidence="5">
        <text>adenylyl-molybdopterin + molybdate = Mo-molybdopterin + AMP + H(+)</text>
        <dbReference type="Rhea" id="RHEA:35047"/>
        <dbReference type="ChEBI" id="CHEBI:15378"/>
        <dbReference type="ChEBI" id="CHEBI:36264"/>
        <dbReference type="ChEBI" id="CHEBI:62727"/>
        <dbReference type="ChEBI" id="CHEBI:71302"/>
        <dbReference type="ChEBI" id="CHEBI:456215"/>
        <dbReference type="EC" id="2.10.1.1"/>
    </reaction>
</comment>
<keyword evidence="6" id="KW-0460">Magnesium</keyword>
<dbReference type="CDD" id="cd00887">
    <property type="entry name" value="MoeA"/>
    <property type="match status" value="1"/>
</dbReference>
<sequence>MPASFEQARTLILENVAPLGTERVSLLEAAGRILAETVTAPWDMPRYDNSAMDGYAVRAADCAPGAELVLTGYIPAGGIPEPAVEPRCAVKIMTGGPIPPQCDAVVPFEQAEETKGRVTLRGEVRRRDHIRFRGEDIATGAQVLTPGTLLRPAEINLLASFGKPFVTLYRRPRVAILSTGDELVELGERLDVGKIVNSNALSLAAAVKEVGGEPFLLGIARDNAESLREKLVEGLRADVLITSAGVSAGDLDLVRDILAELGVEQVFWKVEIRPGRPTAFGLRGTQPVFSLPGNPVATMITFEEFVRPALLKMMGHLCPIKPYVKAALSEPVRKKLGRVQFLRVCVERKEGCLVVASSGDQHTGILRTMVRANGIATLPADRDRFEPGEEVDVHLITGLDYV</sequence>
<evidence type="ECO:0000313" key="9">
    <source>
        <dbReference type="Proteomes" id="UP001319827"/>
    </source>
</evidence>
<evidence type="ECO:0000256" key="6">
    <source>
        <dbReference type="RuleBase" id="RU365090"/>
    </source>
</evidence>
<keyword evidence="6" id="KW-0808">Transferase</keyword>
<proteinExistence type="inferred from homology"/>
<dbReference type="InterPro" id="IPR005111">
    <property type="entry name" value="MoeA_C_domain_IV"/>
</dbReference>
<evidence type="ECO:0000256" key="2">
    <source>
        <dbReference type="ARBA" id="ARBA00005046"/>
    </source>
</evidence>
<comment type="function">
    <text evidence="1 6">Catalyzes the insertion of molybdate into adenylated molybdopterin with the concomitant release of AMP.</text>
</comment>
<comment type="similarity">
    <text evidence="3 6">Belongs to the MoeA family.</text>
</comment>
<dbReference type="RefSeq" id="WP_221250773.1">
    <property type="nucleotide sequence ID" value="NZ_AP024355.1"/>
</dbReference>
<dbReference type="Pfam" id="PF00994">
    <property type="entry name" value="MoCF_biosynth"/>
    <property type="match status" value="1"/>
</dbReference>
<dbReference type="PANTHER" id="PTHR10192">
    <property type="entry name" value="MOLYBDOPTERIN BIOSYNTHESIS PROTEIN"/>
    <property type="match status" value="1"/>
</dbReference>
<dbReference type="SMART" id="SM00852">
    <property type="entry name" value="MoCF_biosynth"/>
    <property type="match status" value="1"/>
</dbReference>
<accession>A0ABM8HS58</accession>
<gene>
    <name evidence="8" type="primary">moeA_2</name>
    <name evidence="8" type="ORF">DESUT3_03610</name>
</gene>
<dbReference type="SUPFAM" id="SSF53218">
    <property type="entry name" value="Molybdenum cofactor biosynthesis proteins"/>
    <property type="match status" value="1"/>
</dbReference>
<dbReference type="PROSITE" id="PS01079">
    <property type="entry name" value="MOCF_BIOSYNTHESIS_2"/>
    <property type="match status" value="1"/>
</dbReference>
<dbReference type="NCBIfam" id="TIGR00177">
    <property type="entry name" value="molyb_syn"/>
    <property type="match status" value="1"/>
</dbReference>
<dbReference type="EMBL" id="AP024355">
    <property type="protein sequence ID" value="BCR03292.1"/>
    <property type="molecule type" value="Genomic_DNA"/>
</dbReference>
<keyword evidence="4 6" id="KW-0501">Molybdenum cofactor biosynthesis</keyword>
<dbReference type="PANTHER" id="PTHR10192:SF5">
    <property type="entry name" value="GEPHYRIN"/>
    <property type="match status" value="1"/>
</dbReference>
<feature type="domain" description="MoaB/Mog" evidence="7">
    <location>
        <begin position="175"/>
        <end position="312"/>
    </location>
</feature>
<keyword evidence="6" id="KW-0479">Metal-binding</keyword>
<evidence type="ECO:0000256" key="5">
    <source>
        <dbReference type="ARBA" id="ARBA00047317"/>
    </source>
</evidence>
<dbReference type="Gene3D" id="3.40.980.10">
    <property type="entry name" value="MoaB/Mog-like domain"/>
    <property type="match status" value="1"/>
</dbReference>
<dbReference type="Gene3D" id="2.170.190.11">
    <property type="entry name" value="Molybdopterin biosynthesis moea protein, domain 3"/>
    <property type="match status" value="1"/>
</dbReference>
<dbReference type="Pfam" id="PF03454">
    <property type="entry name" value="MoeA_C"/>
    <property type="match status" value="1"/>
</dbReference>
<dbReference type="InterPro" id="IPR036135">
    <property type="entry name" value="MoeA_linker/N_sf"/>
</dbReference>
<dbReference type="InterPro" id="IPR005110">
    <property type="entry name" value="MoeA_linker/N"/>
</dbReference>
<evidence type="ECO:0000313" key="8">
    <source>
        <dbReference type="EMBL" id="BCR03292.1"/>
    </source>
</evidence>
<keyword evidence="6" id="KW-0500">Molybdenum</keyword>
<evidence type="ECO:0000256" key="1">
    <source>
        <dbReference type="ARBA" id="ARBA00002901"/>
    </source>
</evidence>
<dbReference type="Gene3D" id="3.90.105.10">
    <property type="entry name" value="Molybdopterin biosynthesis moea protein, domain 2"/>
    <property type="match status" value="1"/>
</dbReference>
<dbReference type="Proteomes" id="UP001319827">
    <property type="component" value="Chromosome"/>
</dbReference>
<organism evidence="8 9">
    <name type="scientific">Desulfuromonas versatilis</name>
    <dbReference type="NCBI Taxonomy" id="2802975"/>
    <lineage>
        <taxon>Bacteria</taxon>
        <taxon>Pseudomonadati</taxon>
        <taxon>Thermodesulfobacteriota</taxon>
        <taxon>Desulfuromonadia</taxon>
        <taxon>Desulfuromonadales</taxon>
        <taxon>Desulfuromonadaceae</taxon>
        <taxon>Desulfuromonas</taxon>
    </lineage>
</organism>
<evidence type="ECO:0000256" key="4">
    <source>
        <dbReference type="ARBA" id="ARBA00023150"/>
    </source>
</evidence>
<name>A0ABM8HS58_9BACT</name>
<dbReference type="Pfam" id="PF03453">
    <property type="entry name" value="MoeA_N"/>
    <property type="match status" value="1"/>
</dbReference>
<reference evidence="8 9" key="1">
    <citation type="journal article" date="2016" name="C (Basel)">
        <title>Selective Growth of and Electricity Production by Marine Exoelectrogenic Bacteria in Self-Aggregated Hydrogel of Microbially Reduced Graphene Oxide.</title>
        <authorList>
            <person name="Yoshida N."/>
            <person name="Goto Y."/>
            <person name="Miyata Y."/>
        </authorList>
    </citation>
    <scope>NUCLEOTIDE SEQUENCE [LARGE SCALE GENOMIC DNA]</scope>
    <source>
        <strain evidence="8 9">NIT-T3</strain>
    </source>
</reference>
<comment type="cofactor">
    <cofactor evidence="6">
        <name>Mg(2+)</name>
        <dbReference type="ChEBI" id="CHEBI:18420"/>
    </cofactor>
</comment>
<dbReference type="InterPro" id="IPR036425">
    <property type="entry name" value="MoaB/Mog-like_dom_sf"/>
</dbReference>
<dbReference type="InterPro" id="IPR008284">
    <property type="entry name" value="MoCF_biosynth_CS"/>
</dbReference>
<dbReference type="EC" id="2.10.1.1" evidence="6"/>
<reference evidence="8 9" key="2">
    <citation type="journal article" date="2021" name="Int. J. Syst. Evol. Microbiol.">
        <title>Isolation and Polyphasic Characterization of Desulfuromonas versatilis sp. Nov., an Electrogenic Bacteria Capable of Versatile Metabolism Isolated from a Graphene Oxide-Reducing Enrichment Culture.</title>
        <authorList>
            <person name="Xie L."/>
            <person name="Yoshida N."/>
            <person name="Ishii S."/>
            <person name="Meng L."/>
        </authorList>
    </citation>
    <scope>NUCLEOTIDE SEQUENCE [LARGE SCALE GENOMIC DNA]</scope>
    <source>
        <strain evidence="8 9">NIT-T3</strain>
    </source>
</reference>
<evidence type="ECO:0000256" key="3">
    <source>
        <dbReference type="ARBA" id="ARBA00010763"/>
    </source>
</evidence>
<evidence type="ECO:0000259" key="7">
    <source>
        <dbReference type="SMART" id="SM00852"/>
    </source>
</evidence>
<dbReference type="InterPro" id="IPR001453">
    <property type="entry name" value="MoaB/Mog_dom"/>
</dbReference>
<dbReference type="Gene3D" id="2.40.340.10">
    <property type="entry name" value="MoeA, C-terminal, domain IV"/>
    <property type="match status" value="1"/>
</dbReference>
<dbReference type="InterPro" id="IPR036688">
    <property type="entry name" value="MoeA_C_domain_IV_sf"/>
</dbReference>
<dbReference type="SUPFAM" id="SSF63867">
    <property type="entry name" value="MoeA C-terminal domain-like"/>
    <property type="match status" value="1"/>
</dbReference>
<keyword evidence="9" id="KW-1185">Reference proteome</keyword>
<dbReference type="InterPro" id="IPR038987">
    <property type="entry name" value="MoeA-like"/>
</dbReference>
<comment type="pathway">
    <text evidence="2 6">Cofactor biosynthesis; molybdopterin biosynthesis.</text>
</comment>
<protein>
    <recommendedName>
        <fullName evidence="6">Molybdopterin molybdenumtransferase</fullName>
        <ecNumber evidence="6">2.10.1.1</ecNumber>
    </recommendedName>
</protein>
<dbReference type="SUPFAM" id="SSF63882">
    <property type="entry name" value="MoeA N-terminal region -like"/>
    <property type="match status" value="1"/>
</dbReference>